<evidence type="ECO:0000256" key="10">
    <source>
        <dbReference type="RuleBase" id="RU003835"/>
    </source>
</evidence>
<dbReference type="Proteomes" id="UP000003806">
    <property type="component" value="Chromosome"/>
</dbReference>
<keyword evidence="12" id="KW-1185">Reference proteome</keyword>
<evidence type="ECO:0000256" key="2">
    <source>
        <dbReference type="ARBA" id="ARBA00008748"/>
    </source>
</evidence>
<evidence type="ECO:0000256" key="9">
    <source>
        <dbReference type="HAMAP-Rule" id="MF_00542"/>
    </source>
</evidence>
<dbReference type="EC" id="2.7.2.7" evidence="9"/>
<evidence type="ECO:0000256" key="8">
    <source>
        <dbReference type="ARBA" id="ARBA00048596"/>
    </source>
</evidence>
<dbReference type="GO" id="GO:0005737">
    <property type="term" value="C:cytoplasm"/>
    <property type="evidence" value="ECO:0007669"/>
    <property type="project" value="UniProtKB-SubCell"/>
</dbReference>
<protein>
    <recommendedName>
        <fullName evidence="9">Probable butyrate kinase</fullName>
        <shortName evidence="9">BK</shortName>
        <ecNumber evidence="9">2.7.2.7</ecNumber>
    </recommendedName>
    <alternativeName>
        <fullName evidence="9">Branched-chain carboxylic acid kinase</fullName>
    </alternativeName>
</protein>
<dbReference type="PRINTS" id="PR00471">
    <property type="entry name" value="ACETATEKNASE"/>
</dbReference>
<keyword evidence="7 9" id="KW-0067">ATP-binding</keyword>
<dbReference type="EMBL" id="CM001376">
    <property type="protein sequence ID" value="EHM13034.1"/>
    <property type="molecule type" value="Genomic_DNA"/>
</dbReference>
<dbReference type="AlphaFoldDB" id="H0UK24"/>
<dbReference type="SUPFAM" id="SSF53067">
    <property type="entry name" value="Actin-like ATPase domain"/>
    <property type="match status" value="2"/>
</dbReference>
<dbReference type="PANTHER" id="PTHR21060:SF3">
    <property type="entry name" value="BUTYRATE KINASE 2-RELATED"/>
    <property type="match status" value="1"/>
</dbReference>
<dbReference type="PANTHER" id="PTHR21060">
    <property type="entry name" value="ACETATE KINASE"/>
    <property type="match status" value="1"/>
</dbReference>
<dbReference type="STRING" id="885272.JonanDRAFT_0639"/>
<keyword evidence="3 9" id="KW-0963">Cytoplasm</keyword>
<dbReference type="GO" id="GO:0006083">
    <property type="term" value="P:acetate metabolic process"/>
    <property type="evidence" value="ECO:0007669"/>
    <property type="project" value="TreeGrafter"/>
</dbReference>
<dbReference type="CDD" id="cd24011">
    <property type="entry name" value="ASKHA_NBD_BK"/>
    <property type="match status" value="1"/>
</dbReference>
<dbReference type="PROSITE" id="PS01075">
    <property type="entry name" value="ACETATE_KINASE_1"/>
    <property type="match status" value="1"/>
</dbReference>
<dbReference type="GO" id="GO:0047761">
    <property type="term" value="F:butyrate kinase activity"/>
    <property type="evidence" value="ECO:0007669"/>
    <property type="project" value="UniProtKB-UniRule"/>
</dbReference>
<proteinExistence type="inferred from homology"/>
<evidence type="ECO:0000313" key="12">
    <source>
        <dbReference type="Proteomes" id="UP000003806"/>
    </source>
</evidence>
<accession>H0UK24</accession>
<reference evidence="11 12" key="1">
    <citation type="submission" date="2011-11" db="EMBL/GenBank/DDBJ databases">
        <title>The Noncontiguous Finished genome of Jonquetella anthropi DSM 22815.</title>
        <authorList>
            <consortium name="US DOE Joint Genome Institute (JGI-PGF)"/>
            <person name="Lucas S."/>
            <person name="Copeland A."/>
            <person name="Lapidus A."/>
            <person name="Glavina del Rio T."/>
            <person name="Dalin E."/>
            <person name="Tice H."/>
            <person name="Bruce D."/>
            <person name="Goodwin L."/>
            <person name="Pitluck S."/>
            <person name="Peters L."/>
            <person name="Mikhailova N."/>
            <person name="Held B."/>
            <person name="Kyrpides N."/>
            <person name="Mavromatis K."/>
            <person name="Ivanova N."/>
            <person name="Markowitz V."/>
            <person name="Cheng J.-F."/>
            <person name="Hugenholtz P."/>
            <person name="Woyke T."/>
            <person name="Wu D."/>
            <person name="Gronow S."/>
            <person name="Wellnitz S."/>
            <person name="Brambilla E."/>
            <person name="Klenk H.-P."/>
            <person name="Eisen J.A."/>
        </authorList>
    </citation>
    <scope>NUCLEOTIDE SEQUENCE [LARGE SCALE GENOMIC DNA]</scope>
    <source>
        <strain evidence="11 12">DSM 22815</strain>
    </source>
</reference>
<comment type="catalytic activity">
    <reaction evidence="8 9">
        <text>butanoate + ATP = butanoyl phosphate + ADP</text>
        <dbReference type="Rhea" id="RHEA:13585"/>
        <dbReference type="ChEBI" id="CHEBI:17968"/>
        <dbReference type="ChEBI" id="CHEBI:30616"/>
        <dbReference type="ChEBI" id="CHEBI:58079"/>
        <dbReference type="ChEBI" id="CHEBI:456216"/>
        <dbReference type="EC" id="2.7.2.7"/>
    </reaction>
</comment>
<dbReference type="eggNOG" id="COG3426">
    <property type="taxonomic scope" value="Bacteria"/>
</dbReference>
<dbReference type="Gene3D" id="3.30.420.40">
    <property type="match status" value="2"/>
</dbReference>
<dbReference type="NCBIfam" id="TIGR02707">
    <property type="entry name" value="butyr_kinase"/>
    <property type="match status" value="1"/>
</dbReference>
<dbReference type="PIRSF" id="PIRSF036458">
    <property type="entry name" value="Butyrate_kin"/>
    <property type="match status" value="1"/>
</dbReference>
<evidence type="ECO:0000256" key="4">
    <source>
        <dbReference type="ARBA" id="ARBA00022679"/>
    </source>
</evidence>
<sequence>MKVLAINPGSTSTKVGLFEDGKLLWDHTDRFDSDVIGKFATIADQKDFRREGIEKIMADHGVALSDVDAFVGRGGLLRPMLSGTYDVNDAMLDDLKSDRYGRHAANLGGQLAKDLAAKGGCNRAYIVDPVVVDEMMDVARITGLPDVPRRSVFHALNQKAICRRAAADMGKRFDQCRMIVAHMGGGITVGAHENGRVIDVSNGLDGEGPFSPERAGSLPSGPLIDLAMSGQYTRAQLAKMIAGKGGLVAHLDTNDLREVERRIASGDKKAQAVYEAMAYNVAKEIGARAVALNGQVDAVVLTGGLAHSAKFCDLIVSRVSFIAPVKIYPGEDELQALADGAFRVLKGEETAKTYGA</sequence>
<dbReference type="GO" id="GO:0008776">
    <property type="term" value="F:acetate kinase activity"/>
    <property type="evidence" value="ECO:0007669"/>
    <property type="project" value="TreeGrafter"/>
</dbReference>
<evidence type="ECO:0000256" key="1">
    <source>
        <dbReference type="ARBA" id="ARBA00004496"/>
    </source>
</evidence>
<keyword evidence="4 9" id="KW-0808">Transferase</keyword>
<gene>
    <name evidence="9" type="primary">buk</name>
    <name evidence="11" type="ORF">JonanDRAFT_0639</name>
</gene>
<dbReference type="Pfam" id="PF00871">
    <property type="entry name" value="Acetate_kinase"/>
    <property type="match status" value="1"/>
</dbReference>
<dbReference type="HOGENOM" id="CLU_048716_0_0_0"/>
<dbReference type="PROSITE" id="PS01076">
    <property type="entry name" value="ACETATE_KINASE_2"/>
    <property type="match status" value="1"/>
</dbReference>
<evidence type="ECO:0000256" key="3">
    <source>
        <dbReference type="ARBA" id="ARBA00022490"/>
    </source>
</evidence>
<keyword evidence="6 9" id="KW-0418">Kinase</keyword>
<evidence type="ECO:0000256" key="5">
    <source>
        <dbReference type="ARBA" id="ARBA00022741"/>
    </source>
</evidence>
<keyword evidence="5 9" id="KW-0547">Nucleotide-binding</keyword>
<dbReference type="GO" id="GO:0005524">
    <property type="term" value="F:ATP binding"/>
    <property type="evidence" value="ECO:0007669"/>
    <property type="project" value="UniProtKB-KW"/>
</dbReference>
<evidence type="ECO:0000256" key="7">
    <source>
        <dbReference type="ARBA" id="ARBA00022840"/>
    </source>
</evidence>
<name>H0UK24_9BACT</name>
<dbReference type="InterPro" id="IPR023865">
    <property type="entry name" value="Aliphatic_acid_kinase_CS"/>
</dbReference>
<dbReference type="InterPro" id="IPR011245">
    <property type="entry name" value="Butyrate_kin"/>
</dbReference>
<evidence type="ECO:0000256" key="6">
    <source>
        <dbReference type="ARBA" id="ARBA00022777"/>
    </source>
</evidence>
<dbReference type="NCBIfam" id="NF002834">
    <property type="entry name" value="PRK03011.1-5"/>
    <property type="match status" value="1"/>
</dbReference>
<dbReference type="InterPro" id="IPR000890">
    <property type="entry name" value="Aliphatic_acid_kin_short-chain"/>
</dbReference>
<organism evidence="11 12">
    <name type="scientific">Jonquetella anthropi DSM 22815</name>
    <dbReference type="NCBI Taxonomy" id="885272"/>
    <lineage>
        <taxon>Bacteria</taxon>
        <taxon>Thermotogati</taxon>
        <taxon>Synergistota</taxon>
        <taxon>Synergistia</taxon>
        <taxon>Synergistales</taxon>
        <taxon>Dethiosulfovibrionaceae</taxon>
        <taxon>Jonquetella</taxon>
    </lineage>
</organism>
<comment type="similarity">
    <text evidence="2 9 10">Belongs to the acetokinase family.</text>
</comment>
<dbReference type="OrthoDB" id="9771859at2"/>
<evidence type="ECO:0000313" key="11">
    <source>
        <dbReference type="EMBL" id="EHM13034.1"/>
    </source>
</evidence>
<comment type="subcellular location">
    <subcellularLocation>
        <location evidence="1 9">Cytoplasm</location>
    </subcellularLocation>
</comment>
<dbReference type="RefSeq" id="WP_008520896.1">
    <property type="nucleotide sequence ID" value="NZ_CM001376.1"/>
</dbReference>
<dbReference type="InterPro" id="IPR043129">
    <property type="entry name" value="ATPase_NBD"/>
</dbReference>
<dbReference type="HAMAP" id="MF_00542">
    <property type="entry name" value="Butyrate_kinase"/>
    <property type="match status" value="1"/>
</dbReference>